<feature type="compositionally biased region" description="Low complexity" evidence="1">
    <location>
        <begin position="179"/>
        <end position="188"/>
    </location>
</feature>
<evidence type="ECO:0000313" key="3">
    <source>
        <dbReference type="EMBL" id="KAF4953083.1"/>
    </source>
</evidence>
<dbReference type="PANTHER" id="PTHR14187">
    <property type="entry name" value="ALPHA KINASE/ELONGATION FACTOR 2 KINASE"/>
    <property type="match status" value="1"/>
</dbReference>
<feature type="compositionally biased region" description="Polar residues" evidence="1">
    <location>
        <begin position="469"/>
        <end position="523"/>
    </location>
</feature>
<dbReference type="SUPFAM" id="SSF48452">
    <property type="entry name" value="TPR-like"/>
    <property type="match status" value="1"/>
</dbReference>
<dbReference type="InterPro" id="IPR031348">
    <property type="entry name" value="PigL_N"/>
</dbReference>
<name>A0A8H4T823_9HYPO</name>
<evidence type="ECO:0000259" key="2">
    <source>
        <dbReference type="Pfam" id="PF17111"/>
    </source>
</evidence>
<dbReference type="EMBL" id="JABFAI010000142">
    <property type="protein sequence ID" value="KAF4953083.1"/>
    <property type="molecule type" value="Genomic_DNA"/>
</dbReference>
<accession>A0A8H4T823</accession>
<dbReference type="Proteomes" id="UP000604273">
    <property type="component" value="Unassembled WGS sequence"/>
</dbReference>
<dbReference type="Gene3D" id="3.90.640.10">
    <property type="entry name" value="Actin, Chain A, domain 4"/>
    <property type="match status" value="1"/>
</dbReference>
<comment type="caution">
    <text evidence="3">The sequence shown here is derived from an EMBL/GenBank/DDBJ whole genome shotgun (WGS) entry which is preliminary data.</text>
</comment>
<feature type="domain" description="Azaphilone pigments biosynthesis cluster protein L N-terminal" evidence="2">
    <location>
        <begin position="1"/>
        <end position="157"/>
    </location>
</feature>
<proteinExistence type="predicted"/>
<dbReference type="AlphaFoldDB" id="A0A8H4T823"/>
<keyword evidence="4" id="KW-1185">Reference proteome</keyword>
<gene>
    <name evidence="3" type="ORF">FGADI_6233</name>
</gene>
<dbReference type="CDD" id="cd10170">
    <property type="entry name" value="ASKHA_NBD_HSP70"/>
    <property type="match status" value="1"/>
</dbReference>
<reference evidence="3" key="2">
    <citation type="submission" date="2020-05" db="EMBL/GenBank/DDBJ databases">
        <authorList>
            <person name="Kim H.-S."/>
            <person name="Proctor R.H."/>
            <person name="Brown D.W."/>
        </authorList>
    </citation>
    <scope>NUCLEOTIDE SEQUENCE</scope>
    <source>
        <strain evidence="3">NRRL 45417</strain>
    </source>
</reference>
<protein>
    <recommendedName>
        <fullName evidence="2">Azaphilone pigments biosynthesis cluster protein L N-terminal domain-containing protein</fullName>
    </recommendedName>
</protein>
<reference evidence="3" key="1">
    <citation type="journal article" date="2020" name="BMC Genomics">
        <title>Correction to: Identification and distribution of gene clusters required for synthesis of sphingolipid metabolism inhibitors in diverse species of the filamentous fungus Fusarium.</title>
        <authorList>
            <person name="Kim H.S."/>
            <person name="Lohmar J.M."/>
            <person name="Busman M."/>
            <person name="Brown D.W."/>
            <person name="Naumann T.A."/>
            <person name="Divon H.H."/>
            <person name="Lysoe E."/>
            <person name="Uhlig S."/>
            <person name="Proctor R.H."/>
        </authorList>
    </citation>
    <scope>NUCLEOTIDE SEQUENCE</scope>
    <source>
        <strain evidence="3">NRRL 45417</strain>
    </source>
</reference>
<feature type="region of interest" description="Disordered" evidence="1">
    <location>
        <begin position="176"/>
        <end position="196"/>
    </location>
</feature>
<feature type="region of interest" description="Disordered" evidence="1">
    <location>
        <begin position="461"/>
        <end position="540"/>
    </location>
</feature>
<sequence length="1077" mass="119985">MDPLSIASGAAGLAISCATIVKTLYTWIDDTVDVDENVSNLLEEVSILSRVLDSVSNASGRVPQVVVAEIDPGNALWGSISATLDDIKNTFNKLNQLMAELEKTNRFSRGFLRKPTKQIKFSLRSKDITLYKDRIKSYNTAMTSAFQMINVNSSQDSVFKVLSRLKSQLRHVQVALNTSSSASPGPSSGREEDDRATQNLRQFVRVAENFHSSASTILREGPRSTVWGGSIMGDPLTEAQTSMIEKWIPPPVNEEPRSPVDADSDSETEFARRIEELAIKNEADGNHAKAEQFYRGAIEHGQSSSRPVSDITTMRIRLAYACMRQEKWTEADEVITPIAFERKTNDILVYHGMHALALAYLDDSKLEEAERYCKRALWGKRKVLGKDHLSCWETLTLLVTICKARNKTMEAEVHRSFIPNYETISLDPEALTYLDRSVGGLGRPSIDSDMVSQTQQPLEFQQEYPPSQPYTKSASGPVSSAGNFQSPKTFGSQYTSPPIPNSHQGMMQYPTQHRQTKPNVEPSSNPPIYPKAIGRPDSTLSTMLLPQSMGLYSQQQSEQPRRSTNLSYSPNSALSEFGLMDAFDPDWRDLLGEGLRARGWNDQLIKENQQFIIDSVEFQLPDDRTASLVLWLPPPPQLTTPYPLPRQGANVYGPQGYPSLPPLSHYNMAPVPMPEPQYQIFVSIDFMNIDGASTSVAYVVNDLKNPISEVPTVVYYDQSNNVVGWGHDIANAIGPTGLPKPSVRMVKGLPLLLAGETGGSVSPPGDPLGLTAVDISADFLHEVRCALRTQLQQRIGSKFLENEQRIHWIVTTSEVWADKDKASWKRVLQKAGYLKDEDDTRLSFVGEAEASIRHTILTYSLSQETKGSFIFASFGRKVVHMSACMLTQTPPFFISRLALNENLGPSMIVQRFIRLVQAKVDHMRLPNGSRIARKVYEKCIDDFKGRIMSDFRNNGQEWDIDVAIETEFPEAGIKGGYMTFTNDEILSCFQPVMDHITAMMAYTIGEVLETGNAIEGIILAGEYCTSESLRREIKLKLPENLRHKVYPPMEPATQVVLGAAHLALSRYLASGQQYVQS</sequence>
<dbReference type="OrthoDB" id="2963168at2759"/>
<dbReference type="InterPro" id="IPR011990">
    <property type="entry name" value="TPR-like_helical_dom_sf"/>
</dbReference>
<dbReference type="Pfam" id="PF17111">
    <property type="entry name" value="PigL_N"/>
    <property type="match status" value="1"/>
</dbReference>
<dbReference type="Gene3D" id="3.30.420.40">
    <property type="match status" value="2"/>
</dbReference>
<dbReference type="Gene3D" id="1.25.40.10">
    <property type="entry name" value="Tetratricopeptide repeat domain"/>
    <property type="match status" value="1"/>
</dbReference>
<dbReference type="PANTHER" id="PTHR14187:SF79">
    <property type="entry name" value="HSP70 FAMILY PROTEIN (AFU_ORTHOLOGUE AFUA_1G15200)"/>
    <property type="match status" value="1"/>
</dbReference>
<evidence type="ECO:0000313" key="4">
    <source>
        <dbReference type="Proteomes" id="UP000604273"/>
    </source>
</evidence>
<evidence type="ECO:0000256" key="1">
    <source>
        <dbReference type="SAM" id="MobiDB-lite"/>
    </source>
</evidence>
<organism evidence="3 4">
    <name type="scientific">Fusarium gaditjirri</name>
    <dbReference type="NCBI Taxonomy" id="282569"/>
    <lineage>
        <taxon>Eukaryota</taxon>
        <taxon>Fungi</taxon>
        <taxon>Dikarya</taxon>
        <taxon>Ascomycota</taxon>
        <taxon>Pezizomycotina</taxon>
        <taxon>Sordariomycetes</taxon>
        <taxon>Hypocreomycetidae</taxon>
        <taxon>Hypocreales</taxon>
        <taxon>Nectriaceae</taxon>
        <taxon>Fusarium</taxon>
        <taxon>Fusarium nisikadoi species complex</taxon>
    </lineage>
</organism>